<keyword evidence="9" id="KW-1185">Reference proteome</keyword>
<name>A0A5J4P1E4_9TREM</name>
<dbReference type="CDD" id="cd01042">
    <property type="entry name" value="DMQH"/>
    <property type="match status" value="1"/>
</dbReference>
<dbReference type="Pfam" id="PF03232">
    <property type="entry name" value="COQ7"/>
    <property type="match status" value="1"/>
</dbReference>
<dbReference type="InterPro" id="IPR009078">
    <property type="entry name" value="Ferritin-like_SF"/>
</dbReference>
<evidence type="ECO:0000256" key="2">
    <source>
        <dbReference type="ARBA" id="ARBA00022688"/>
    </source>
</evidence>
<dbReference type="HAMAP" id="MF_01658">
    <property type="entry name" value="COQ7"/>
    <property type="match status" value="1"/>
</dbReference>
<keyword evidence="8" id="KW-0830">Ubiquinone</keyword>
<dbReference type="EMBL" id="QNGE01000243">
    <property type="protein sequence ID" value="KAA3681260.1"/>
    <property type="molecule type" value="Genomic_DNA"/>
</dbReference>
<dbReference type="InterPro" id="IPR011566">
    <property type="entry name" value="Ubq_synth_Coq7"/>
</dbReference>
<evidence type="ECO:0000313" key="8">
    <source>
        <dbReference type="EMBL" id="KAA3681260.1"/>
    </source>
</evidence>
<dbReference type="GO" id="GO:0046872">
    <property type="term" value="F:metal ion binding"/>
    <property type="evidence" value="ECO:0007669"/>
    <property type="project" value="UniProtKB-KW"/>
</dbReference>
<dbReference type="GO" id="GO:0006744">
    <property type="term" value="P:ubiquinone biosynthetic process"/>
    <property type="evidence" value="ECO:0007669"/>
    <property type="project" value="UniProtKB-KW"/>
</dbReference>
<reference evidence="8 9" key="1">
    <citation type="journal article" date="2019" name="Gigascience">
        <title>Whole-genome sequence of the oriental lung fluke Paragonimus westermani.</title>
        <authorList>
            <person name="Oey H."/>
            <person name="Zakrzewski M."/>
            <person name="Narain K."/>
            <person name="Devi K.R."/>
            <person name="Agatsuma T."/>
            <person name="Nawaratna S."/>
            <person name="Gobert G.N."/>
            <person name="Jones M.K."/>
            <person name="Ragan M.A."/>
            <person name="McManus D.P."/>
            <person name="Krause L."/>
        </authorList>
    </citation>
    <scope>NUCLEOTIDE SEQUENCE [LARGE SCALE GENOMIC DNA]</scope>
    <source>
        <strain evidence="8 9">IND2009</strain>
    </source>
</reference>
<keyword evidence="4" id="KW-0560">Oxidoreductase</keyword>
<dbReference type="GO" id="GO:0005743">
    <property type="term" value="C:mitochondrial inner membrane"/>
    <property type="evidence" value="ECO:0007669"/>
    <property type="project" value="TreeGrafter"/>
</dbReference>
<keyword evidence="6 8" id="KW-0503">Monooxygenase</keyword>
<dbReference type="GO" id="GO:0008340">
    <property type="term" value="P:determination of adult lifespan"/>
    <property type="evidence" value="ECO:0007669"/>
    <property type="project" value="TreeGrafter"/>
</dbReference>
<feature type="non-terminal residue" evidence="8">
    <location>
        <position position="1"/>
    </location>
</feature>
<keyword evidence="7" id="KW-0472">Membrane</keyword>
<protein>
    <submittedName>
        <fullName evidence="8">Ubiquinone biosynthesis monooxygenase Coq7</fullName>
    </submittedName>
</protein>
<evidence type="ECO:0000256" key="3">
    <source>
        <dbReference type="ARBA" id="ARBA00022723"/>
    </source>
</evidence>
<dbReference type="GO" id="GO:0005634">
    <property type="term" value="C:nucleus"/>
    <property type="evidence" value="ECO:0007669"/>
    <property type="project" value="TreeGrafter"/>
</dbReference>
<dbReference type="GO" id="GO:0008682">
    <property type="term" value="F:3-demethoxyubiquinol 3-hydroxylase activity"/>
    <property type="evidence" value="ECO:0007669"/>
    <property type="project" value="TreeGrafter"/>
</dbReference>
<evidence type="ECO:0000256" key="5">
    <source>
        <dbReference type="ARBA" id="ARBA00023004"/>
    </source>
</evidence>
<dbReference type="PANTHER" id="PTHR11237:SF4">
    <property type="entry name" value="5-DEMETHOXYUBIQUINONE HYDROXYLASE, MITOCHONDRIAL"/>
    <property type="match status" value="1"/>
</dbReference>
<dbReference type="Proteomes" id="UP000324629">
    <property type="component" value="Unassembled WGS sequence"/>
</dbReference>
<keyword evidence="2" id="KW-0831">Ubiquinone biosynthesis</keyword>
<dbReference type="SUPFAM" id="SSF47240">
    <property type="entry name" value="Ferritin-like"/>
    <property type="match status" value="1"/>
</dbReference>
<comment type="caution">
    <text evidence="8">The sequence shown here is derived from an EMBL/GenBank/DDBJ whole genome shotgun (WGS) entry which is preliminary data.</text>
</comment>
<accession>A0A5J4P1E4</accession>
<evidence type="ECO:0000256" key="4">
    <source>
        <dbReference type="ARBA" id="ARBA00023002"/>
    </source>
</evidence>
<evidence type="ECO:0000313" key="9">
    <source>
        <dbReference type="Proteomes" id="UP000324629"/>
    </source>
</evidence>
<sequence>TFFGSRFTVINISIKPTICLTLHHVDYLTFDFYQATKIVSAVAILSPNALLLALSDALFTNVIRIQSFLFSASVMAAQRVVIRSPILDRIIRVDHAGELAAKRIYQGQLLVLGKSPVGSVIKEMQEQEEVHLRTFEELIPRHRIRPTALLPFWNIAGLALGVGTALLGSKAAMACTVAVESVISEHYNNQIRQLMAGDDSDKYTEVLQVLKKFRDEEIEHHDTGLHHGAEQAPAYALLSEVIKAGCRASIFLAERI</sequence>
<dbReference type="AlphaFoldDB" id="A0A5J4P1E4"/>
<dbReference type="GO" id="GO:0010468">
    <property type="term" value="P:regulation of gene expression"/>
    <property type="evidence" value="ECO:0007669"/>
    <property type="project" value="TreeGrafter"/>
</dbReference>
<dbReference type="GO" id="GO:2000377">
    <property type="term" value="P:regulation of reactive oxygen species metabolic process"/>
    <property type="evidence" value="ECO:0007669"/>
    <property type="project" value="TreeGrafter"/>
</dbReference>
<keyword evidence="3" id="KW-0479">Metal-binding</keyword>
<evidence type="ECO:0000256" key="6">
    <source>
        <dbReference type="ARBA" id="ARBA00023033"/>
    </source>
</evidence>
<evidence type="ECO:0000256" key="1">
    <source>
        <dbReference type="ARBA" id="ARBA00004749"/>
    </source>
</evidence>
<gene>
    <name evidence="8" type="ORF">DEA37_0001325</name>
</gene>
<evidence type="ECO:0000256" key="7">
    <source>
        <dbReference type="ARBA" id="ARBA00023136"/>
    </source>
</evidence>
<organism evidence="8 9">
    <name type="scientific">Paragonimus westermani</name>
    <dbReference type="NCBI Taxonomy" id="34504"/>
    <lineage>
        <taxon>Eukaryota</taxon>
        <taxon>Metazoa</taxon>
        <taxon>Spiralia</taxon>
        <taxon>Lophotrochozoa</taxon>
        <taxon>Platyhelminthes</taxon>
        <taxon>Trematoda</taxon>
        <taxon>Digenea</taxon>
        <taxon>Plagiorchiida</taxon>
        <taxon>Troglotremata</taxon>
        <taxon>Troglotrematidae</taxon>
        <taxon>Paragonimus</taxon>
    </lineage>
</organism>
<keyword evidence="5" id="KW-0408">Iron</keyword>
<dbReference type="PANTHER" id="PTHR11237">
    <property type="entry name" value="COENZYME Q10 BIOSYNTHESIS PROTEIN 7"/>
    <property type="match status" value="1"/>
</dbReference>
<proteinExistence type="inferred from homology"/>
<comment type="pathway">
    <text evidence="1">Cofactor biosynthesis; ubiquinone biosynthesis.</text>
</comment>